<protein>
    <recommendedName>
        <fullName evidence="3">Aminotransferase-like plant mobile domain-containing protein</fullName>
    </recommendedName>
</protein>
<comment type="caution">
    <text evidence="1">The sequence shown here is derived from an EMBL/GenBank/DDBJ whole genome shotgun (WGS) entry which is preliminary data.</text>
</comment>
<evidence type="ECO:0000313" key="1">
    <source>
        <dbReference type="EMBL" id="MED6210525.1"/>
    </source>
</evidence>
<evidence type="ECO:0008006" key="3">
    <source>
        <dbReference type="Google" id="ProtNLM"/>
    </source>
</evidence>
<evidence type="ECO:0000313" key="2">
    <source>
        <dbReference type="Proteomes" id="UP001341840"/>
    </source>
</evidence>
<organism evidence="1 2">
    <name type="scientific">Stylosanthes scabra</name>
    <dbReference type="NCBI Taxonomy" id="79078"/>
    <lineage>
        <taxon>Eukaryota</taxon>
        <taxon>Viridiplantae</taxon>
        <taxon>Streptophyta</taxon>
        <taxon>Embryophyta</taxon>
        <taxon>Tracheophyta</taxon>
        <taxon>Spermatophyta</taxon>
        <taxon>Magnoliopsida</taxon>
        <taxon>eudicotyledons</taxon>
        <taxon>Gunneridae</taxon>
        <taxon>Pentapetalae</taxon>
        <taxon>rosids</taxon>
        <taxon>fabids</taxon>
        <taxon>Fabales</taxon>
        <taxon>Fabaceae</taxon>
        <taxon>Papilionoideae</taxon>
        <taxon>50 kb inversion clade</taxon>
        <taxon>dalbergioids sensu lato</taxon>
        <taxon>Dalbergieae</taxon>
        <taxon>Pterocarpus clade</taxon>
        <taxon>Stylosanthes</taxon>
    </lineage>
</organism>
<proteinExistence type="predicted"/>
<name>A0ABU6YKR4_9FABA</name>
<accession>A0ABU6YKR4</accession>
<dbReference type="Proteomes" id="UP001341840">
    <property type="component" value="Unassembled WGS sequence"/>
</dbReference>
<gene>
    <name evidence="1" type="ORF">PIB30_064897</name>
</gene>
<dbReference type="EMBL" id="JASCZI010242295">
    <property type="protein sequence ID" value="MED6210525.1"/>
    <property type="molecule type" value="Genomic_DNA"/>
</dbReference>
<keyword evidence="2" id="KW-1185">Reference proteome</keyword>
<reference evidence="1 2" key="1">
    <citation type="journal article" date="2023" name="Plants (Basel)">
        <title>Bridging the Gap: Combining Genomics and Transcriptomics Approaches to Understand Stylosanthes scabra, an Orphan Legume from the Brazilian Caatinga.</title>
        <authorList>
            <person name="Ferreira-Neto J.R.C."/>
            <person name="da Silva M.D."/>
            <person name="Binneck E."/>
            <person name="de Melo N.F."/>
            <person name="da Silva R.H."/>
            <person name="de Melo A.L.T.M."/>
            <person name="Pandolfi V."/>
            <person name="Bustamante F.O."/>
            <person name="Brasileiro-Vidal A.C."/>
            <person name="Benko-Iseppon A.M."/>
        </authorList>
    </citation>
    <scope>NUCLEOTIDE SEQUENCE [LARGE SCALE GENOMIC DNA]</scope>
    <source>
        <tissue evidence="1">Leaves</tissue>
    </source>
</reference>
<sequence>MRLRLDMLQESDFVWLPYSALEVVGLVDPAILETRHTLVWRSVTVLIYFGVIEWHQVDWVFPQLGEVQARPPRALDMDYLHSKDGWGGDRWFSKEYPTWHTGGHI</sequence>